<sequence>MIQFPRFMPLSVPPRPAPLPAPAGKGQPAPGPRLSGAASTFDSTPAPASNLHTERLGDGSANCLEKAVGLARPGDSIVLMRDASDGVGHALVRKPDGSVVDPNHPTVRYETLGQWQATHPRYSQPVPVPASKMQQVLSTPPGPQREALIQKLGLSSVADRQVADGERWVSPNKNMNVRGGPDTSSADVGDLVPSDKLKVIDQDANGTWLKVELPDGNEGWVYGPYTGPTEAPPPPPPPYESPVPQWVADGTCPPHIHARMWSAMPKEARDEVIQAAREKVVADAWPMPEFDVNGPPPSSVDPMVWNHLPPEGKQSLFQQEWQAAVREQTALRFNGVPEGGVVAEHPFLGVDSPLGDGQVGEWLDSAIGQDGRPAQYLNLGKVLGEGWSQDHFNLCGPLAVGASLGMSLKEALTAFKDANSASLLSGGGTTKGDHLGNVYEAKGWTTDYGAGEASMPEPEDMARMLEEGKALIALVNIDTKIGDENKDGMLRFFDDSTKAVAHWVNVRAVEENGNGDWTVRVYNPFDNREEVYSWEDFEASWGRNGGMVPGEKEGDPAVFKFNAGHGLLVATPPPPQDPAAAP</sequence>
<evidence type="ECO:0000313" key="3">
    <source>
        <dbReference type="EMBL" id="RKH63052.1"/>
    </source>
</evidence>
<comment type="caution">
    <text evidence="3">The sequence shown here is derived from an EMBL/GenBank/DDBJ whole genome shotgun (WGS) entry which is preliminary data.</text>
</comment>
<accession>A0A3A8QE07</accession>
<protein>
    <recommendedName>
        <fullName evidence="2">SH3b domain-containing protein</fullName>
    </recommendedName>
</protein>
<dbReference type="InterPro" id="IPR003646">
    <property type="entry name" value="SH3-like_bac-type"/>
</dbReference>
<dbReference type="OrthoDB" id="5526844at2"/>
<keyword evidence="4" id="KW-1185">Reference proteome</keyword>
<feature type="compositionally biased region" description="Polar residues" evidence="1">
    <location>
        <begin position="37"/>
        <end position="51"/>
    </location>
</feature>
<dbReference type="PROSITE" id="PS51781">
    <property type="entry name" value="SH3B"/>
    <property type="match status" value="1"/>
</dbReference>
<proteinExistence type="predicted"/>
<name>A0A3A8QE07_9BACT</name>
<feature type="region of interest" description="Disordered" evidence="1">
    <location>
        <begin position="1"/>
        <end position="57"/>
    </location>
</feature>
<evidence type="ECO:0000313" key="4">
    <source>
        <dbReference type="Proteomes" id="UP000267003"/>
    </source>
</evidence>
<dbReference type="RefSeq" id="WP_120557192.1">
    <property type="nucleotide sequence ID" value="NZ_RAWK01000124.1"/>
</dbReference>
<dbReference type="Pfam" id="PF08239">
    <property type="entry name" value="SH3_3"/>
    <property type="match status" value="1"/>
</dbReference>
<dbReference type="Gene3D" id="2.30.30.40">
    <property type="entry name" value="SH3 Domains"/>
    <property type="match status" value="1"/>
</dbReference>
<reference evidence="4" key="1">
    <citation type="submission" date="2018-09" db="EMBL/GenBank/DDBJ databases">
        <authorList>
            <person name="Livingstone P.G."/>
            <person name="Whitworth D.E."/>
        </authorList>
    </citation>
    <scope>NUCLEOTIDE SEQUENCE [LARGE SCALE GENOMIC DNA]</scope>
    <source>
        <strain evidence="4">AB050A</strain>
    </source>
</reference>
<gene>
    <name evidence="3" type="ORF">D7W81_21115</name>
</gene>
<dbReference type="AlphaFoldDB" id="A0A3A8QE07"/>
<evidence type="ECO:0000256" key="1">
    <source>
        <dbReference type="SAM" id="MobiDB-lite"/>
    </source>
</evidence>
<evidence type="ECO:0000259" key="2">
    <source>
        <dbReference type="PROSITE" id="PS51781"/>
    </source>
</evidence>
<feature type="domain" description="SH3b" evidence="2">
    <location>
        <begin position="164"/>
        <end position="230"/>
    </location>
</feature>
<dbReference type="Proteomes" id="UP000267003">
    <property type="component" value="Unassembled WGS sequence"/>
</dbReference>
<feature type="region of interest" description="Disordered" evidence="1">
    <location>
        <begin position="170"/>
        <end position="190"/>
    </location>
</feature>
<organism evidence="3 4">
    <name type="scientific">Corallococcus aberystwythensis</name>
    <dbReference type="NCBI Taxonomy" id="2316722"/>
    <lineage>
        <taxon>Bacteria</taxon>
        <taxon>Pseudomonadati</taxon>
        <taxon>Myxococcota</taxon>
        <taxon>Myxococcia</taxon>
        <taxon>Myxococcales</taxon>
        <taxon>Cystobacterineae</taxon>
        <taxon>Myxococcaceae</taxon>
        <taxon>Corallococcus</taxon>
    </lineage>
</organism>
<feature type="compositionally biased region" description="Pro residues" evidence="1">
    <location>
        <begin position="11"/>
        <end position="21"/>
    </location>
</feature>
<dbReference type="EMBL" id="RAWK01000124">
    <property type="protein sequence ID" value="RKH63052.1"/>
    <property type="molecule type" value="Genomic_DNA"/>
</dbReference>